<sequence length="1592" mass="172618">MISLSLSLSPSTHLLSGQIQRHLSLSLSLSPSTPLLSGQIQRQTLADLSLTNSLGQYEREAGLEGETESEREAERERDLQMDGYLNMVDTLSPSQLALFEHLSAVYIPAKKVYPEVGKDALSSMSLSLGEREAEAEAERLELEREERESAQLGEVESSIQQDIGQIRAVIEQTEKGGVVPEGNEDLLTNLGPKLDALVAMRKAGVAARIREERKNGQMDRRQAHVNRDIADGAGHHMLGFPMSPYTRQAFSGELDGAPVLDIAEQVVRKERERQSMERQLERQRQMGVSMPSLHDTNACVLTPPFPKLLLARCPWMFAQWWKEREESFCLYWLNAPREAAIQMVKEAVLNVCACITPPYQHTVTEPEAEGETETEAGEKEGETPADETEAGNKSVEGEGERETETVQEEGEVIETVIRDRGMGERETVIRVCGGLLLATVMQEEDRLLLPRLIRALGFMLDPSSVNRCICQSEPEILSPPTLTDMDEGNRGVEGERERERGPGDDSPLVPLVPTFVRDNHRIISDACALVLEPLTLSLSDSMSDEIHGPMYYMEIDQAIRYLYLSVLEICSTYAHYTEREREISRLKSQGECIDHLYYHRPVDKAEEDDTPSVYDPSTTLDRIIDSAALTKGPAGSYMQDRERETALEGAAGETGTSKTGEDAAETDVPPGASEASETASHHSQYEEWAKRERERLREQERENQINPETEVMITDTAEPVPVLPTLLDHERHSDKLFSAALSTEAVHPTVDIPYHSDIEIEGDGDMDGETPEGPFNTVVVPVDFNVPATITGLAAIMIRSGRGIPDQYYSRVTTVPHPMPDRVLVRAKNVPRVIYNAFFDRASGNSDVERERERDTGTGVVPSMFLQVIVQQRTAETSEASEASKSLEGERESDTAVYLEPVAPVEQEVTDASSLDHLLGHPDSLLQVAQIVMRAPLSTCVDSVTQRPPAIKQRVAGVVKEGEGEGEEPQKQVKAELVDDVKNAFMRFAKRRGYIQEETEEPETEVENGGETKEGEGEGKEVDTVAESADTAVETQGETETETERETKEEKVDAASSDASAPASKPTIFDAARAADDSAAATAVTSKAGAPSIFDAARAADSASAASASGASKAPASTTSTPSIFAAARAADATAATTQAEAPASAASTPSIFSQARAADAAGSTASKADAPASTPSIFSQAQSSSVKLSQARAADTNAAAAATTVANTGVAPSTASLPTTTPTPPPHPTFSVPSPFVYYRGVRERERERQAAKREAGGESATATREEPKYIPFSYDTLLANLISDCYGPRDKDPNAVSVASLDRVSLEDLAGPLSHVSVSLGLTEERLNERARDSILSRPGRVNKSQVKGSPAVNKGLPESPGVKATAPGSEGEREREKKRERDSYYDNTSLVCAATGTYDGCGCAVPVSSGDGWALGDVDQDVVGHTQTCRVMSMLRFREQCFPILPVEDLGGLERFLLDSVKPLCFISPTELMGVQEACPPAFCLITLPEGGVVDGTPSLGAPCTVEVVQAPDQETEEWSVQVVGSDVYAVPDNCHTGNGIYLFNRQTKGWTRIPGFSHEGRIRYSDIFALEGCLYVVVDASNLGAAKL</sequence>
<feature type="region of interest" description="Disordered" evidence="2">
    <location>
        <begin position="1333"/>
        <end position="1385"/>
    </location>
</feature>
<feature type="region of interest" description="Disordered" evidence="2">
    <location>
        <begin position="631"/>
        <end position="704"/>
    </location>
</feature>
<feature type="coiled-coil region" evidence="1">
    <location>
        <begin position="259"/>
        <end position="286"/>
    </location>
</feature>
<feature type="compositionally biased region" description="Acidic residues" evidence="2">
    <location>
        <begin position="366"/>
        <end position="375"/>
    </location>
</feature>
<proteinExistence type="predicted"/>
<feature type="region of interest" description="Disordered" evidence="2">
    <location>
        <begin position="476"/>
        <end position="510"/>
    </location>
</feature>
<dbReference type="EMBL" id="BDIP01000101">
    <property type="protein sequence ID" value="GIQ80076.1"/>
    <property type="molecule type" value="Genomic_DNA"/>
</dbReference>
<feature type="compositionally biased region" description="Basic and acidic residues" evidence="2">
    <location>
        <begin position="1242"/>
        <end position="1258"/>
    </location>
</feature>
<comment type="caution">
    <text evidence="3">The sequence shown here is derived from an EMBL/GenBank/DDBJ whole genome shotgun (WGS) entry which is preliminary data.</text>
</comment>
<feature type="compositionally biased region" description="Low complexity" evidence="2">
    <location>
        <begin position="1054"/>
        <end position="1064"/>
    </location>
</feature>
<feature type="compositionally biased region" description="Basic and acidic residues" evidence="2">
    <location>
        <begin position="679"/>
        <end position="703"/>
    </location>
</feature>
<feature type="compositionally biased region" description="Basic and acidic residues" evidence="2">
    <location>
        <begin position="487"/>
        <end position="503"/>
    </location>
</feature>
<organism evidence="3 4">
    <name type="scientific">Kipferlia bialata</name>
    <dbReference type="NCBI Taxonomy" id="797122"/>
    <lineage>
        <taxon>Eukaryota</taxon>
        <taxon>Metamonada</taxon>
        <taxon>Carpediemonas-like organisms</taxon>
        <taxon>Kipferlia</taxon>
    </lineage>
</organism>
<feature type="coiled-coil region" evidence="1">
    <location>
        <begin position="128"/>
        <end position="155"/>
    </location>
</feature>
<evidence type="ECO:0000313" key="4">
    <source>
        <dbReference type="Proteomes" id="UP000265618"/>
    </source>
</evidence>
<feature type="region of interest" description="Disordered" evidence="2">
    <location>
        <begin position="993"/>
        <end position="1069"/>
    </location>
</feature>
<gene>
    <name evidence="3" type="ORF">KIPB_000813</name>
</gene>
<feature type="region of interest" description="Disordered" evidence="2">
    <location>
        <begin position="1097"/>
        <end position="1120"/>
    </location>
</feature>
<keyword evidence="1" id="KW-0175">Coiled coil</keyword>
<evidence type="ECO:0000256" key="2">
    <source>
        <dbReference type="SAM" id="MobiDB-lite"/>
    </source>
</evidence>
<evidence type="ECO:0000256" key="1">
    <source>
        <dbReference type="SAM" id="Coils"/>
    </source>
</evidence>
<name>A0A9K3CPD4_9EUKA</name>
<evidence type="ECO:0000313" key="3">
    <source>
        <dbReference type="EMBL" id="GIQ80076.1"/>
    </source>
</evidence>
<protein>
    <submittedName>
        <fullName evidence="3">Uncharacterized protein</fullName>
    </submittedName>
</protein>
<feature type="compositionally biased region" description="Acidic residues" evidence="2">
    <location>
        <begin position="997"/>
        <end position="1008"/>
    </location>
</feature>
<feature type="region of interest" description="Disordered" evidence="2">
    <location>
        <begin position="1210"/>
        <end position="1266"/>
    </location>
</feature>
<accession>A0A9K3CPD4</accession>
<feature type="compositionally biased region" description="Basic and acidic residues" evidence="2">
    <location>
        <begin position="1010"/>
        <end position="1023"/>
    </location>
</feature>
<dbReference type="Proteomes" id="UP000265618">
    <property type="component" value="Unassembled WGS sequence"/>
</dbReference>
<feature type="region of interest" description="Disordered" evidence="2">
    <location>
        <begin position="363"/>
        <end position="411"/>
    </location>
</feature>
<keyword evidence="4" id="KW-1185">Reference proteome</keyword>
<feature type="compositionally biased region" description="Basic and acidic residues" evidence="2">
    <location>
        <begin position="1373"/>
        <end position="1385"/>
    </location>
</feature>
<feature type="compositionally biased region" description="Low complexity" evidence="2">
    <location>
        <begin position="1210"/>
        <end position="1221"/>
    </location>
</feature>
<feature type="compositionally biased region" description="Basic and acidic residues" evidence="2">
    <location>
        <begin position="1042"/>
        <end position="1053"/>
    </location>
</feature>
<feature type="compositionally biased region" description="Basic and acidic residues" evidence="2">
    <location>
        <begin position="395"/>
        <end position="404"/>
    </location>
</feature>
<reference evidence="3 4" key="1">
    <citation type="journal article" date="2018" name="PLoS ONE">
        <title>The draft genome of Kipferlia bialata reveals reductive genome evolution in fornicate parasites.</title>
        <authorList>
            <person name="Tanifuji G."/>
            <person name="Takabayashi S."/>
            <person name="Kume K."/>
            <person name="Takagi M."/>
            <person name="Nakayama T."/>
            <person name="Kamikawa R."/>
            <person name="Inagaki Y."/>
            <person name="Hashimoto T."/>
        </authorList>
    </citation>
    <scope>NUCLEOTIDE SEQUENCE [LARGE SCALE GENOMIC DNA]</scope>
    <source>
        <strain evidence="3">NY0173</strain>
    </source>
</reference>